<dbReference type="VEuPathDB" id="FungiDB:SPPG_02044"/>
<evidence type="ECO:0000259" key="3">
    <source>
        <dbReference type="PROSITE" id="PS50076"/>
    </source>
</evidence>
<keyword evidence="2" id="KW-0812">Transmembrane</keyword>
<evidence type="ECO:0000256" key="2">
    <source>
        <dbReference type="SAM" id="Phobius"/>
    </source>
</evidence>
<sequence>MDWDFGQQMLFWTFVPSMATKFLQKQYYSFRSSKKPPTPSEAQFHYSVIYVLVVVVYLIYSFVQVERNLPPTYYDFLDVSRNCDARDLRSQFRQMSLLYHPDKLQSLPESERVLHETRYLQIRQAYDILKEPIKRAAYDKYGLTSHDCQRCATEREYLMKALPNFITFYGGSAVFLVILSMLGTLNFGRYWRFVGLLSMGCFEAKILFSGPSSTALLVLRTLLPWRTLHEQIIMLHQLFVVVFIAISQLGPILFPEDKRTVKQMMLELENLTNLQLKESTRSFRSAFEPFARDPVAVADVQKKMEKLAVDLQLLEGNADLTVAAGKAQMRISKRK</sequence>
<feature type="domain" description="J" evidence="3">
    <location>
        <begin position="72"/>
        <end position="142"/>
    </location>
</feature>
<dbReference type="eggNOG" id="KOG0714">
    <property type="taxonomic scope" value="Eukaryota"/>
</dbReference>
<dbReference type="Proteomes" id="UP000053201">
    <property type="component" value="Unassembled WGS sequence"/>
</dbReference>
<dbReference type="CDD" id="cd06257">
    <property type="entry name" value="DnaJ"/>
    <property type="match status" value="1"/>
</dbReference>
<dbReference type="PROSITE" id="PS50076">
    <property type="entry name" value="DNAJ_2"/>
    <property type="match status" value="1"/>
</dbReference>
<dbReference type="OrthoDB" id="436519at2759"/>
<dbReference type="AlphaFoldDB" id="A0A0L0HQ85"/>
<dbReference type="Pfam" id="PF00226">
    <property type="entry name" value="DnaJ"/>
    <property type="match status" value="1"/>
</dbReference>
<dbReference type="Gene3D" id="1.10.287.110">
    <property type="entry name" value="DnaJ domain"/>
    <property type="match status" value="1"/>
</dbReference>
<keyword evidence="2" id="KW-1133">Transmembrane helix</keyword>
<keyword evidence="2" id="KW-0472">Membrane</keyword>
<evidence type="ECO:0000256" key="1">
    <source>
        <dbReference type="ARBA" id="ARBA00023186"/>
    </source>
</evidence>
<dbReference type="GO" id="GO:0005783">
    <property type="term" value="C:endoplasmic reticulum"/>
    <property type="evidence" value="ECO:0007669"/>
    <property type="project" value="TreeGrafter"/>
</dbReference>
<dbReference type="GO" id="GO:0051087">
    <property type="term" value="F:protein-folding chaperone binding"/>
    <property type="evidence" value="ECO:0007669"/>
    <property type="project" value="TreeGrafter"/>
</dbReference>
<dbReference type="PANTHER" id="PTHR44360:SF1">
    <property type="entry name" value="DNAJ HOMOLOG SUBFAMILY B MEMBER 9"/>
    <property type="match status" value="1"/>
</dbReference>
<dbReference type="PRINTS" id="PR00625">
    <property type="entry name" value="JDOMAIN"/>
</dbReference>
<dbReference type="InterPro" id="IPR051948">
    <property type="entry name" value="Hsp70_co-chaperone_J-domain"/>
</dbReference>
<gene>
    <name evidence="4" type="ORF">SPPG_02044</name>
</gene>
<dbReference type="GO" id="GO:0036503">
    <property type="term" value="P:ERAD pathway"/>
    <property type="evidence" value="ECO:0007669"/>
    <property type="project" value="TreeGrafter"/>
</dbReference>
<feature type="transmembrane region" description="Helical" evidence="2">
    <location>
        <begin position="166"/>
        <end position="185"/>
    </location>
</feature>
<feature type="transmembrane region" description="Helical" evidence="2">
    <location>
        <begin position="235"/>
        <end position="254"/>
    </location>
</feature>
<dbReference type="InterPro" id="IPR036869">
    <property type="entry name" value="J_dom_sf"/>
</dbReference>
<feature type="transmembrane region" description="Helical" evidence="2">
    <location>
        <begin position="44"/>
        <end position="63"/>
    </location>
</feature>
<accession>A0A0L0HQ85</accession>
<evidence type="ECO:0000313" key="5">
    <source>
        <dbReference type="Proteomes" id="UP000053201"/>
    </source>
</evidence>
<dbReference type="SMART" id="SM00271">
    <property type="entry name" value="DnaJ"/>
    <property type="match status" value="1"/>
</dbReference>
<name>A0A0L0HQ85_SPIPD</name>
<dbReference type="PANTHER" id="PTHR44360">
    <property type="entry name" value="DNAJ HOMOLOG SUBFAMILY B MEMBER 9"/>
    <property type="match status" value="1"/>
</dbReference>
<proteinExistence type="predicted"/>
<dbReference type="InParanoid" id="A0A0L0HQ85"/>
<dbReference type="GeneID" id="27685665"/>
<protein>
    <recommendedName>
        <fullName evidence="3">J domain-containing protein</fullName>
    </recommendedName>
</protein>
<dbReference type="STRING" id="645134.A0A0L0HQ85"/>
<keyword evidence="5" id="KW-1185">Reference proteome</keyword>
<dbReference type="InterPro" id="IPR001623">
    <property type="entry name" value="DnaJ_domain"/>
</dbReference>
<evidence type="ECO:0000313" key="4">
    <source>
        <dbReference type="EMBL" id="KND02969.1"/>
    </source>
</evidence>
<dbReference type="OMA" id="FSAWGRY"/>
<organism evidence="4 5">
    <name type="scientific">Spizellomyces punctatus (strain DAOM BR117)</name>
    <dbReference type="NCBI Taxonomy" id="645134"/>
    <lineage>
        <taxon>Eukaryota</taxon>
        <taxon>Fungi</taxon>
        <taxon>Fungi incertae sedis</taxon>
        <taxon>Chytridiomycota</taxon>
        <taxon>Chytridiomycota incertae sedis</taxon>
        <taxon>Chytridiomycetes</taxon>
        <taxon>Spizellomycetales</taxon>
        <taxon>Spizellomycetaceae</taxon>
        <taxon>Spizellomyces</taxon>
    </lineage>
</organism>
<dbReference type="GO" id="GO:0051787">
    <property type="term" value="F:misfolded protein binding"/>
    <property type="evidence" value="ECO:0007669"/>
    <property type="project" value="TreeGrafter"/>
</dbReference>
<dbReference type="EMBL" id="KQ257452">
    <property type="protein sequence ID" value="KND02969.1"/>
    <property type="molecule type" value="Genomic_DNA"/>
</dbReference>
<keyword evidence="1" id="KW-0143">Chaperone</keyword>
<dbReference type="SUPFAM" id="SSF46565">
    <property type="entry name" value="Chaperone J-domain"/>
    <property type="match status" value="1"/>
</dbReference>
<reference evidence="4 5" key="1">
    <citation type="submission" date="2009-08" db="EMBL/GenBank/DDBJ databases">
        <title>The Genome Sequence of Spizellomyces punctatus strain DAOM BR117.</title>
        <authorList>
            <consortium name="The Broad Institute Genome Sequencing Platform"/>
            <person name="Russ C."/>
            <person name="Cuomo C."/>
            <person name="Shea T."/>
            <person name="Young S.K."/>
            <person name="Zeng Q."/>
            <person name="Koehrsen M."/>
            <person name="Haas B."/>
            <person name="Borodovsky M."/>
            <person name="Guigo R."/>
            <person name="Alvarado L."/>
            <person name="Berlin A."/>
            <person name="Bochicchio J."/>
            <person name="Borenstein D."/>
            <person name="Chapman S."/>
            <person name="Chen Z."/>
            <person name="Engels R."/>
            <person name="Freedman E."/>
            <person name="Gellesch M."/>
            <person name="Goldberg J."/>
            <person name="Griggs A."/>
            <person name="Gujja S."/>
            <person name="Heiman D."/>
            <person name="Hepburn T."/>
            <person name="Howarth C."/>
            <person name="Jen D."/>
            <person name="Larson L."/>
            <person name="Lewis B."/>
            <person name="Mehta T."/>
            <person name="Park D."/>
            <person name="Pearson M."/>
            <person name="Roberts A."/>
            <person name="Saif S."/>
            <person name="Shenoy N."/>
            <person name="Sisk P."/>
            <person name="Stolte C."/>
            <person name="Sykes S."/>
            <person name="Thomson T."/>
            <person name="Walk T."/>
            <person name="White J."/>
            <person name="Yandava C."/>
            <person name="Burger G."/>
            <person name="Gray M.W."/>
            <person name="Holland P.W.H."/>
            <person name="King N."/>
            <person name="Lang F.B.F."/>
            <person name="Roger A.J."/>
            <person name="Ruiz-Trillo I."/>
            <person name="Lander E."/>
            <person name="Nusbaum C."/>
        </authorList>
    </citation>
    <scope>NUCLEOTIDE SEQUENCE [LARGE SCALE GENOMIC DNA]</scope>
    <source>
        <strain evidence="4 5">DAOM BR117</strain>
    </source>
</reference>
<dbReference type="RefSeq" id="XP_016611008.1">
    <property type="nucleotide sequence ID" value="XM_016750348.1"/>
</dbReference>